<dbReference type="InterPro" id="IPR001920">
    <property type="entry name" value="Asp/Glu_race"/>
</dbReference>
<dbReference type="EMBL" id="MGFD01000018">
    <property type="protein sequence ID" value="OGL98718.1"/>
    <property type="molecule type" value="Genomic_DNA"/>
</dbReference>
<evidence type="ECO:0000313" key="3">
    <source>
        <dbReference type="Proteomes" id="UP000177331"/>
    </source>
</evidence>
<proteinExistence type="predicted"/>
<dbReference type="PANTHER" id="PTHR21198:SF3">
    <property type="entry name" value="GLUTAMATE RACEMASE"/>
    <property type="match status" value="1"/>
</dbReference>
<protein>
    <submittedName>
        <fullName evidence="2">Uncharacterized protein</fullName>
    </submittedName>
</protein>
<dbReference type="InterPro" id="IPR015942">
    <property type="entry name" value="Asp/Glu/hydantoin_racemase"/>
</dbReference>
<sequence>MIGIFDSGQGGLTVARAIRARAPLADFVYFGDLANMPFGEKSEEELLQITKHAIQFLIDHGATEIVAACNSVSMLASGLRSEIGIPMIEMSEPTVHALGDRPSDSIFLVATEATVRSGMYANAFRAQGIKIESCAIPELASAIERDASRMDLRKIILPAVEKAIAINAKTFVLGCTQYPFVQSLFEELFFAHEYSIKLFDPAHAVADVVVSQFDVQGSGQQTFFLSKPSSVFDRMSRSLFDAKSSILIP</sequence>
<dbReference type="Gene3D" id="3.40.50.1860">
    <property type="match status" value="2"/>
</dbReference>
<dbReference type="PANTHER" id="PTHR21198">
    <property type="entry name" value="GLUTAMATE RACEMASE"/>
    <property type="match status" value="1"/>
</dbReference>
<gene>
    <name evidence="2" type="ORF">A2318_03855</name>
</gene>
<comment type="caution">
    <text evidence="2">The sequence shown here is derived from an EMBL/GenBank/DDBJ whole genome shotgun (WGS) entry which is preliminary data.</text>
</comment>
<reference evidence="2 3" key="1">
    <citation type="journal article" date="2016" name="Nat. Commun.">
        <title>Thousands of microbial genomes shed light on interconnected biogeochemical processes in an aquifer system.</title>
        <authorList>
            <person name="Anantharaman K."/>
            <person name="Brown C.T."/>
            <person name="Hug L.A."/>
            <person name="Sharon I."/>
            <person name="Castelle C.J."/>
            <person name="Probst A.J."/>
            <person name="Thomas B.C."/>
            <person name="Singh A."/>
            <person name="Wilkins M.J."/>
            <person name="Karaoz U."/>
            <person name="Brodie E.L."/>
            <person name="Williams K.H."/>
            <person name="Hubbard S.S."/>
            <person name="Banfield J.F."/>
        </authorList>
    </citation>
    <scope>NUCLEOTIDE SEQUENCE [LARGE SCALE GENOMIC DNA]</scope>
</reference>
<accession>A0A1F7W8K7</accession>
<dbReference type="STRING" id="1802421.A2318_03855"/>
<evidence type="ECO:0000256" key="1">
    <source>
        <dbReference type="ARBA" id="ARBA00023235"/>
    </source>
</evidence>
<dbReference type="Pfam" id="PF01177">
    <property type="entry name" value="Asp_Glu_race"/>
    <property type="match status" value="1"/>
</dbReference>
<organism evidence="2 3">
    <name type="scientific">Candidatus Uhrbacteria bacterium RIFOXYB2_FULL_45_11</name>
    <dbReference type="NCBI Taxonomy" id="1802421"/>
    <lineage>
        <taxon>Bacteria</taxon>
        <taxon>Candidatus Uhriibacteriota</taxon>
    </lineage>
</organism>
<dbReference type="SUPFAM" id="SSF53681">
    <property type="entry name" value="Aspartate/glutamate racemase"/>
    <property type="match status" value="2"/>
</dbReference>
<evidence type="ECO:0000313" key="2">
    <source>
        <dbReference type="EMBL" id="OGL98718.1"/>
    </source>
</evidence>
<dbReference type="AlphaFoldDB" id="A0A1F7W8K7"/>
<dbReference type="GO" id="GO:0047661">
    <property type="term" value="F:amino-acid racemase activity"/>
    <property type="evidence" value="ECO:0007669"/>
    <property type="project" value="InterPro"/>
</dbReference>
<dbReference type="Proteomes" id="UP000177331">
    <property type="component" value="Unassembled WGS sequence"/>
</dbReference>
<name>A0A1F7W8K7_9BACT</name>
<keyword evidence="1" id="KW-0413">Isomerase</keyword>